<dbReference type="EMBL" id="LPJV01000059">
    <property type="protein sequence ID" value="KWF46683.1"/>
    <property type="molecule type" value="Genomic_DNA"/>
</dbReference>
<organism evidence="2 3">
    <name type="scientific">Burkholderia diffusa</name>
    <dbReference type="NCBI Taxonomy" id="488732"/>
    <lineage>
        <taxon>Bacteria</taxon>
        <taxon>Pseudomonadati</taxon>
        <taxon>Pseudomonadota</taxon>
        <taxon>Betaproteobacteria</taxon>
        <taxon>Burkholderiales</taxon>
        <taxon>Burkholderiaceae</taxon>
        <taxon>Burkholderia</taxon>
        <taxon>Burkholderia cepacia complex</taxon>
    </lineage>
</organism>
<dbReference type="PANTHER" id="PTHR13696">
    <property type="entry name" value="P-LOOP CONTAINING NUCLEOSIDE TRIPHOSPHATE HYDROLASE"/>
    <property type="match status" value="1"/>
</dbReference>
<proteinExistence type="predicted"/>
<protein>
    <recommendedName>
        <fullName evidence="1">CobQ/CobB/MinD/ParA nucleotide binding domain-containing protein</fullName>
    </recommendedName>
</protein>
<gene>
    <name evidence="2" type="ORF">WL88_25540</name>
</gene>
<reference evidence="2 3" key="1">
    <citation type="submission" date="2015-11" db="EMBL/GenBank/DDBJ databases">
        <title>Expanding the genomic diversity of Burkholderia species for the development of highly accurate diagnostics.</title>
        <authorList>
            <person name="Sahl J."/>
            <person name="Keim P."/>
            <person name="Wagner D."/>
        </authorList>
    </citation>
    <scope>NUCLEOTIDE SEQUENCE [LARGE SCALE GENOMIC DNA]</scope>
    <source>
        <strain evidence="2 3">MSMB378WGS</strain>
    </source>
</reference>
<evidence type="ECO:0000259" key="1">
    <source>
        <dbReference type="Pfam" id="PF01656"/>
    </source>
</evidence>
<dbReference type="SUPFAM" id="SSF52540">
    <property type="entry name" value="P-loop containing nucleoside triphosphate hydrolases"/>
    <property type="match status" value="1"/>
</dbReference>
<dbReference type="InterPro" id="IPR027417">
    <property type="entry name" value="P-loop_NTPase"/>
</dbReference>
<dbReference type="Proteomes" id="UP000063236">
    <property type="component" value="Unassembled WGS sequence"/>
</dbReference>
<dbReference type="InterPro" id="IPR002586">
    <property type="entry name" value="CobQ/CobB/MinD/ParA_Nub-bd_dom"/>
</dbReference>
<accession>A0AAW3PB36</accession>
<evidence type="ECO:0000313" key="2">
    <source>
        <dbReference type="EMBL" id="KWF46683.1"/>
    </source>
</evidence>
<dbReference type="AlphaFoldDB" id="A0AAW3PB36"/>
<dbReference type="InterPro" id="IPR050678">
    <property type="entry name" value="DNA_Partitioning_ATPase"/>
</dbReference>
<dbReference type="Gene3D" id="3.40.50.300">
    <property type="entry name" value="P-loop containing nucleotide triphosphate hydrolases"/>
    <property type="match status" value="1"/>
</dbReference>
<comment type="caution">
    <text evidence="2">The sequence shown here is derived from an EMBL/GenBank/DDBJ whole genome shotgun (WGS) entry which is preliminary data.</text>
</comment>
<dbReference type="PANTHER" id="PTHR13696:SF99">
    <property type="entry name" value="COBYRINIC ACID AC-DIAMIDE SYNTHASE"/>
    <property type="match status" value="1"/>
</dbReference>
<sequence>MKSLLVASAHGGTGRTTLVCQFAHYLRLVRGYRVLVIDLAEPACSAISLTRGAGARMMKRRPLNVRSDRLPDTTLPYIGVLAAHAIAGIAYRADPAGARCYANLRHLLSQVAPLFDVCLIDSPPWPDSRAICAAALVDALVSPVLLSPDTLEQVVDFINGSNGVRNVRARLNPSLCFIGMVPNCVEPTPRQQTQLKWFEASMGAWLVPHDQSPGGALLLPRLDVISQAQANGISVADLVQADLATHREWQALSACFDLLARRLDSAGELADESADEVASQPKRVEACHA</sequence>
<feature type="domain" description="CobQ/CobB/MinD/ParA nucleotide binding" evidence="1">
    <location>
        <begin position="5"/>
        <end position="209"/>
    </location>
</feature>
<dbReference type="Pfam" id="PF01656">
    <property type="entry name" value="CbiA"/>
    <property type="match status" value="1"/>
</dbReference>
<evidence type="ECO:0000313" key="3">
    <source>
        <dbReference type="Proteomes" id="UP000063236"/>
    </source>
</evidence>
<dbReference type="RefSeq" id="WP_060202424.1">
    <property type="nucleotide sequence ID" value="NZ_LPJS01000026.1"/>
</dbReference>
<dbReference type="CDD" id="cd02042">
    <property type="entry name" value="ParAB_family"/>
    <property type="match status" value="1"/>
</dbReference>
<name>A0AAW3PB36_9BURK</name>